<dbReference type="EMBL" id="CADIJX010000001">
    <property type="protein sequence ID" value="CAB3629762.1"/>
    <property type="molecule type" value="Genomic_DNA"/>
</dbReference>
<evidence type="ECO:0000256" key="2">
    <source>
        <dbReference type="ARBA" id="ARBA00022801"/>
    </source>
</evidence>
<comment type="similarity">
    <text evidence="1">Belongs to the esterase D family.</text>
</comment>
<evidence type="ECO:0000313" key="4">
    <source>
        <dbReference type="Proteomes" id="UP000494108"/>
    </source>
</evidence>
<dbReference type="InterPro" id="IPR052558">
    <property type="entry name" value="Siderophore_Hydrolase_D"/>
</dbReference>
<accession>A0A6S6YN63</accession>
<gene>
    <name evidence="3" type="primary">besA_1</name>
    <name evidence="3" type="ORF">LMG3431_00934</name>
</gene>
<dbReference type="PANTHER" id="PTHR40841">
    <property type="entry name" value="SIDEROPHORE TRIACETYLFUSARININE C ESTERASE"/>
    <property type="match status" value="1"/>
</dbReference>
<name>A0A6S6YN63_9BURK</name>
<dbReference type="InterPro" id="IPR029058">
    <property type="entry name" value="AB_hydrolase_fold"/>
</dbReference>
<dbReference type="PANTHER" id="PTHR40841:SF2">
    <property type="entry name" value="SIDEROPHORE-DEGRADING ESTERASE (EUROFUNG)"/>
    <property type="match status" value="1"/>
</dbReference>
<dbReference type="Pfam" id="PF00756">
    <property type="entry name" value="Esterase"/>
    <property type="match status" value="1"/>
</dbReference>
<proteinExistence type="inferred from homology"/>
<dbReference type="Gene3D" id="3.40.50.1820">
    <property type="entry name" value="alpha/beta hydrolase"/>
    <property type="match status" value="1"/>
</dbReference>
<organism evidence="3 4">
    <name type="scientific">Achromobacter pestifer</name>
    <dbReference type="NCBI Taxonomy" id="1353889"/>
    <lineage>
        <taxon>Bacteria</taxon>
        <taxon>Pseudomonadati</taxon>
        <taxon>Pseudomonadota</taxon>
        <taxon>Betaproteobacteria</taxon>
        <taxon>Burkholderiales</taxon>
        <taxon>Alcaligenaceae</taxon>
        <taxon>Achromobacter</taxon>
    </lineage>
</organism>
<dbReference type="GO" id="GO:0016788">
    <property type="term" value="F:hydrolase activity, acting on ester bonds"/>
    <property type="evidence" value="ECO:0007669"/>
    <property type="project" value="TreeGrafter"/>
</dbReference>
<evidence type="ECO:0000313" key="3">
    <source>
        <dbReference type="EMBL" id="CAB3629762.1"/>
    </source>
</evidence>
<evidence type="ECO:0000256" key="1">
    <source>
        <dbReference type="ARBA" id="ARBA00005622"/>
    </source>
</evidence>
<dbReference type="Proteomes" id="UP000494108">
    <property type="component" value="Unassembled WGS sequence"/>
</dbReference>
<keyword evidence="4" id="KW-1185">Reference proteome</keyword>
<keyword evidence="2 3" id="KW-0378">Hydrolase</keyword>
<protein>
    <submittedName>
        <fullName evidence="3">Ferri-bacillibactin esterase BesA</fullName>
        <ecNumber evidence="3">3.1.-.-</ecNumber>
    </submittedName>
</protein>
<dbReference type="EC" id="3.1.-.-" evidence="3"/>
<dbReference type="AlphaFoldDB" id="A0A6S6YN63"/>
<dbReference type="InterPro" id="IPR000801">
    <property type="entry name" value="Esterase-like"/>
</dbReference>
<reference evidence="3 4" key="1">
    <citation type="submission" date="2020-04" db="EMBL/GenBank/DDBJ databases">
        <authorList>
            <person name="De Canck E."/>
        </authorList>
    </citation>
    <scope>NUCLEOTIDE SEQUENCE [LARGE SCALE GENOMIC DNA]</scope>
    <source>
        <strain evidence="3 4">LMG 3431</strain>
    </source>
</reference>
<dbReference type="SUPFAM" id="SSF53474">
    <property type="entry name" value="alpha/beta-Hydrolases"/>
    <property type="match status" value="1"/>
</dbReference>
<sequence length="330" mass="36598">MNLASWSLASSRPVTSGENLHHMQPRFLHALLIAFVASVGFAGDSAHAQAKSTPKVQPGEGRPYEIADSEVWDVPDPVSGRGYQVFIALPPSYAKQPQRRYPVLYVTDADYAFPIIRQLGRRLNVEGPKIEEFILVGLSYGKGEDGGVSRQRDYTPTANGPSTAPANAIHGQARAYQEYLRDQVLPFIAARYRAEPAKTIFLGHSYGALLGAQILFTEPGLFNGYILGSPSLWYDKRHALKLEARYAQQNKDLTANVYLYVGAYEALRKGDRRYNQTVDMVADNQALETALLSRKYPGLKLKSAVLNDEDHLTVAPRGFTQGLKYLLPVR</sequence>